<dbReference type="GO" id="GO:0006906">
    <property type="term" value="P:vesicle fusion"/>
    <property type="evidence" value="ECO:0007669"/>
    <property type="project" value="TreeGrafter"/>
</dbReference>
<dbReference type="GO" id="GO:0000149">
    <property type="term" value="F:SNARE binding"/>
    <property type="evidence" value="ECO:0007669"/>
    <property type="project" value="TreeGrafter"/>
</dbReference>
<dbReference type="EMBL" id="JAIWYP010000008">
    <property type="protein sequence ID" value="KAH3782723.1"/>
    <property type="molecule type" value="Genomic_DNA"/>
</dbReference>
<keyword evidence="6" id="KW-1185">Reference proteome</keyword>
<evidence type="ECO:0000259" key="4">
    <source>
        <dbReference type="PROSITE" id="PS50192"/>
    </source>
</evidence>
<feature type="transmembrane region" description="Helical" evidence="3">
    <location>
        <begin position="243"/>
        <end position="265"/>
    </location>
</feature>
<dbReference type="Gene3D" id="1.20.58.70">
    <property type="match status" value="1"/>
</dbReference>
<keyword evidence="3" id="KW-0472">Membrane</keyword>
<feature type="domain" description="T-SNARE coiled-coil homology" evidence="4">
    <location>
        <begin position="169"/>
        <end position="231"/>
    </location>
</feature>
<reference evidence="5" key="1">
    <citation type="journal article" date="2019" name="bioRxiv">
        <title>The Genome of the Zebra Mussel, Dreissena polymorpha: A Resource for Invasive Species Research.</title>
        <authorList>
            <person name="McCartney M.A."/>
            <person name="Auch B."/>
            <person name="Kono T."/>
            <person name="Mallez S."/>
            <person name="Zhang Y."/>
            <person name="Obille A."/>
            <person name="Becker A."/>
            <person name="Abrahante J.E."/>
            <person name="Garbe J."/>
            <person name="Badalamenti J.P."/>
            <person name="Herman A."/>
            <person name="Mangelson H."/>
            <person name="Liachko I."/>
            <person name="Sullivan S."/>
            <person name="Sone E.D."/>
            <person name="Koren S."/>
            <person name="Silverstein K.A.T."/>
            <person name="Beckman K.B."/>
            <person name="Gohl D.M."/>
        </authorList>
    </citation>
    <scope>NUCLEOTIDE SEQUENCE</scope>
    <source>
        <strain evidence="5">Duluth1</strain>
        <tissue evidence="5">Whole animal</tissue>
    </source>
</reference>
<sequence>MALGGFGEGSFKGFEESRNKEAIVEGLTPEQVISRKLQQASRNVLQIKKCTDLIGTSMDTQENRNKLKPCEEETQQLIKDINTSLKRMSNALDKTPAIKLQERRLKEGFHEVLNDFNDLKKVMKIKTRDIIRNSLQKSGVFDIDVDETGMLKKDGQEVQLQTMQAKVDLDLIRDREAELKQLEQDIQDIACIFRDLNEMVVEQGEDISKAEENIDAAVVHIEDAKQELVVAVHYQKKSRRKMFIVAAVVVVLIIIVIVVVVITTIKK</sequence>
<dbReference type="GO" id="GO:0012505">
    <property type="term" value="C:endomembrane system"/>
    <property type="evidence" value="ECO:0007669"/>
    <property type="project" value="TreeGrafter"/>
</dbReference>
<accession>A0A9D4EN82</accession>
<dbReference type="InterPro" id="IPR006011">
    <property type="entry name" value="Syntaxin_N"/>
</dbReference>
<reference evidence="5" key="2">
    <citation type="submission" date="2020-11" db="EMBL/GenBank/DDBJ databases">
        <authorList>
            <person name="McCartney M.A."/>
            <person name="Auch B."/>
            <person name="Kono T."/>
            <person name="Mallez S."/>
            <person name="Becker A."/>
            <person name="Gohl D.M."/>
            <person name="Silverstein K.A.T."/>
            <person name="Koren S."/>
            <person name="Bechman K.B."/>
            <person name="Herman A."/>
            <person name="Abrahante J.E."/>
            <person name="Garbe J."/>
        </authorList>
    </citation>
    <scope>NUCLEOTIDE SEQUENCE</scope>
    <source>
        <strain evidence="5">Duluth1</strain>
        <tissue evidence="5">Whole animal</tissue>
    </source>
</reference>
<dbReference type="Proteomes" id="UP000828390">
    <property type="component" value="Unassembled WGS sequence"/>
</dbReference>
<dbReference type="PANTHER" id="PTHR19957:SF38">
    <property type="entry name" value="LD27581P"/>
    <property type="match status" value="1"/>
</dbReference>
<name>A0A9D4EN82_DREPO</name>
<dbReference type="Gene3D" id="1.20.5.110">
    <property type="match status" value="1"/>
</dbReference>
<dbReference type="InterPro" id="IPR010989">
    <property type="entry name" value="SNARE"/>
</dbReference>
<keyword evidence="3" id="KW-0812">Transmembrane</keyword>
<evidence type="ECO:0000313" key="5">
    <source>
        <dbReference type="EMBL" id="KAH3782723.1"/>
    </source>
</evidence>
<evidence type="ECO:0000256" key="3">
    <source>
        <dbReference type="SAM" id="Phobius"/>
    </source>
</evidence>
<dbReference type="GO" id="GO:0031201">
    <property type="term" value="C:SNARE complex"/>
    <property type="evidence" value="ECO:0007669"/>
    <property type="project" value="TreeGrafter"/>
</dbReference>
<feature type="coiled-coil region" evidence="2">
    <location>
        <begin position="172"/>
        <end position="227"/>
    </location>
</feature>
<dbReference type="Pfam" id="PF14523">
    <property type="entry name" value="Syntaxin_2"/>
    <property type="match status" value="1"/>
</dbReference>
<keyword evidence="3" id="KW-1133">Transmembrane helix</keyword>
<dbReference type="PANTHER" id="PTHR19957">
    <property type="entry name" value="SYNTAXIN"/>
    <property type="match status" value="1"/>
</dbReference>
<dbReference type="GO" id="GO:0005484">
    <property type="term" value="F:SNAP receptor activity"/>
    <property type="evidence" value="ECO:0007669"/>
    <property type="project" value="TreeGrafter"/>
</dbReference>
<protein>
    <recommendedName>
        <fullName evidence="4">t-SNARE coiled-coil homology domain-containing protein</fullName>
    </recommendedName>
</protein>
<proteinExistence type="inferred from homology"/>
<dbReference type="GO" id="GO:0048278">
    <property type="term" value="P:vesicle docking"/>
    <property type="evidence" value="ECO:0007669"/>
    <property type="project" value="TreeGrafter"/>
</dbReference>
<comment type="caution">
    <text evidence="5">The sequence shown here is derived from an EMBL/GenBank/DDBJ whole genome shotgun (WGS) entry which is preliminary data.</text>
</comment>
<keyword evidence="2" id="KW-0175">Coiled coil</keyword>
<dbReference type="SUPFAM" id="SSF47661">
    <property type="entry name" value="t-snare proteins"/>
    <property type="match status" value="1"/>
</dbReference>
<dbReference type="SMART" id="SM00397">
    <property type="entry name" value="t_SNARE"/>
    <property type="match status" value="1"/>
</dbReference>
<dbReference type="AlphaFoldDB" id="A0A9D4EN82"/>
<dbReference type="Pfam" id="PF05739">
    <property type="entry name" value="SNARE"/>
    <property type="match status" value="1"/>
</dbReference>
<evidence type="ECO:0000313" key="6">
    <source>
        <dbReference type="Proteomes" id="UP000828390"/>
    </source>
</evidence>
<gene>
    <name evidence="5" type="ORF">DPMN_160642</name>
</gene>
<dbReference type="InterPro" id="IPR000727">
    <property type="entry name" value="T_SNARE_dom"/>
</dbReference>
<evidence type="ECO:0000256" key="2">
    <source>
        <dbReference type="SAM" id="Coils"/>
    </source>
</evidence>
<evidence type="ECO:0000256" key="1">
    <source>
        <dbReference type="ARBA" id="ARBA00009063"/>
    </source>
</evidence>
<dbReference type="OrthoDB" id="364348at2759"/>
<dbReference type="GO" id="GO:0006886">
    <property type="term" value="P:intracellular protein transport"/>
    <property type="evidence" value="ECO:0007669"/>
    <property type="project" value="TreeGrafter"/>
</dbReference>
<dbReference type="PROSITE" id="PS50192">
    <property type="entry name" value="T_SNARE"/>
    <property type="match status" value="1"/>
</dbReference>
<organism evidence="5 6">
    <name type="scientific">Dreissena polymorpha</name>
    <name type="common">Zebra mussel</name>
    <name type="synonym">Mytilus polymorpha</name>
    <dbReference type="NCBI Taxonomy" id="45954"/>
    <lineage>
        <taxon>Eukaryota</taxon>
        <taxon>Metazoa</taxon>
        <taxon>Spiralia</taxon>
        <taxon>Lophotrochozoa</taxon>
        <taxon>Mollusca</taxon>
        <taxon>Bivalvia</taxon>
        <taxon>Autobranchia</taxon>
        <taxon>Heteroconchia</taxon>
        <taxon>Euheterodonta</taxon>
        <taxon>Imparidentia</taxon>
        <taxon>Neoheterodontei</taxon>
        <taxon>Myida</taxon>
        <taxon>Dreissenoidea</taxon>
        <taxon>Dreissenidae</taxon>
        <taxon>Dreissena</taxon>
    </lineage>
</organism>
<dbReference type="InterPro" id="IPR045242">
    <property type="entry name" value="Syntaxin"/>
</dbReference>
<comment type="similarity">
    <text evidence="1">Belongs to the syntaxin family.</text>
</comment>